<evidence type="ECO:0000313" key="4">
    <source>
        <dbReference type="Proteomes" id="UP000030689"/>
    </source>
</evidence>
<evidence type="ECO:0000259" key="1">
    <source>
        <dbReference type="Pfam" id="PF00646"/>
    </source>
</evidence>
<evidence type="ECO:0000313" key="3">
    <source>
        <dbReference type="EMBL" id="ESQ28728.1"/>
    </source>
</evidence>
<dbReference type="CDD" id="cd22157">
    <property type="entry name" value="F-box_AtFBW1-like"/>
    <property type="match status" value="1"/>
</dbReference>
<dbReference type="eggNOG" id="ENOG502S2EQ">
    <property type="taxonomic scope" value="Eukaryota"/>
</dbReference>
<dbReference type="NCBIfam" id="TIGR01640">
    <property type="entry name" value="F_box_assoc_1"/>
    <property type="match status" value="1"/>
</dbReference>
<dbReference type="OMA" id="DYHTKFS"/>
<dbReference type="SUPFAM" id="SSF81383">
    <property type="entry name" value="F-box domain"/>
    <property type="match status" value="1"/>
</dbReference>
<accession>V4KN44</accession>
<dbReference type="PANTHER" id="PTHR31111:SF130">
    <property type="entry name" value="F-BOX ASSOCIATED UBIQUITINATION EFFECTOR FAMILY PROTEIN"/>
    <property type="match status" value="1"/>
</dbReference>
<name>V4KN44_EUTSA</name>
<feature type="non-terminal residue" evidence="3">
    <location>
        <position position="1"/>
    </location>
</feature>
<evidence type="ECO:0000259" key="2">
    <source>
        <dbReference type="Pfam" id="PF08268"/>
    </source>
</evidence>
<keyword evidence="4" id="KW-1185">Reference proteome</keyword>
<dbReference type="KEGG" id="eus:EUTSA_v10019504mg"/>
<dbReference type="InterPro" id="IPR013187">
    <property type="entry name" value="F-box-assoc_dom_typ3"/>
</dbReference>
<dbReference type="Pfam" id="PF00646">
    <property type="entry name" value="F-box"/>
    <property type="match status" value="1"/>
</dbReference>
<dbReference type="InterPro" id="IPR036047">
    <property type="entry name" value="F-box-like_dom_sf"/>
</dbReference>
<dbReference type="Pfam" id="PF08268">
    <property type="entry name" value="FBA_3"/>
    <property type="match status" value="1"/>
</dbReference>
<dbReference type="InterPro" id="IPR001810">
    <property type="entry name" value="F-box_dom"/>
</dbReference>
<proteinExistence type="predicted"/>
<dbReference type="Proteomes" id="UP000030689">
    <property type="component" value="Unassembled WGS sequence"/>
</dbReference>
<feature type="domain" description="F-box associated beta-propeller type 3" evidence="2">
    <location>
        <begin position="159"/>
        <end position="331"/>
    </location>
</feature>
<gene>
    <name evidence="3" type="ORF">EUTSA_v10019504mg</name>
</gene>
<reference evidence="3 4" key="1">
    <citation type="journal article" date="2013" name="Front. Plant Sci.">
        <title>The Reference Genome of the Halophytic Plant Eutrema salsugineum.</title>
        <authorList>
            <person name="Yang R."/>
            <person name="Jarvis D.E."/>
            <person name="Chen H."/>
            <person name="Beilstein M.A."/>
            <person name="Grimwood J."/>
            <person name="Jenkins J."/>
            <person name="Shu S."/>
            <person name="Prochnik S."/>
            <person name="Xin M."/>
            <person name="Ma C."/>
            <person name="Schmutz J."/>
            <person name="Wing R.A."/>
            <person name="Mitchell-Olds T."/>
            <person name="Schumaker K.S."/>
            <person name="Wang X."/>
        </authorList>
    </citation>
    <scope>NUCLEOTIDE SEQUENCE [LARGE SCALE GENOMIC DNA]</scope>
</reference>
<dbReference type="AlphaFoldDB" id="V4KN44"/>
<feature type="domain" description="F-box" evidence="1">
    <location>
        <begin position="5"/>
        <end position="38"/>
    </location>
</feature>
<protein>
    <recommendedName>
        <fullName evidence="5">F-box domain-containing protein</fullName>
    </recommendedName>
</protein>
<organism evidence="3 4">
    <name type="scientific">Eutrema salsugineum</name>
    <name type="common">Saltwater cress</name>
    <name type="synonym">Sisymbrium salsugineum</name>
    <dbReference type="NCBI Taxonomy" id="72664"/>
    <lineage>
        <taxon>Eukaryota</taxon>
        <taxon>Viridiplantae</taxon>
        <taxon>Streptophyta</taxon>
        <taxon>Embryophyta</taxon>
        <taxon>Tracheophyta</taxon>
        <taxon>Spermatophyta</taxon>
        <taxon>Magnoliopsida</taxon>
        <taxon>eudicotyledons</taxon>
        <taxon>Gunneridae</taxon>
        <taxon>Pentapetalae</taxon>
        <taxon>rosids</taxon>
        <taxon>malvids</taxon>
        <taxon>Brassicales</taxon>
        <taxon>Brassicaceae</taxon>
        <taxon>Eutremeae</taxon>
        <taxon>Eutrema</taxon>
    </lineage>
</organism>
<sequence>PILTDLIIEIFSRLPAKSVARFRTLSKQWGSILRSPDFADLFLSRSSSRPRLLFAVERGGEWLFFSSPQPKNPYDESVTVDYHTKFSGDESSYPCNYSSGLIYFPAMWLSRDFEASPVICNPITGMYERLPNPVRYYRERGFLGFDSIEKKFKSGVICCPAYYRSLYEGICIDGALYYLAMSAEWSFVIIRFDLRSEEFKHIDAGCFNGHSNRLVLINYKGKLGGVNWKYGQAGCGRRTVELSMWVLEKQGWLKHAYTLPENEELGSCEFSVAGMTARGEIVLCMKYTCNSFYVFYFNPERNTLQSVEIQGFGANLEAPENCGTVHAFVDHFEDLSVNDAVQLKSSVSLVKHTCRCCDTVLHPNYHFEKRNEKETQ</sequence>
<dbReference type="PANTHER" id="PTHR31111">
    <property type="entry name" value="BNAA05G37150D PROTEIN-RELATED"/>
    <property type="match status" value="1"/>
</dbReference>
<dbReference type="InterPro" id="IPR017451">
    <property type="entry name" value="F-box-assoc_interact_dom"/>
</dbReference>
<evidence type="ECO:0008006" key="5">
    <source>
        <dbReference type="Google" id="ProtNLM"/>
    </source>
</evidence>
<dbReference type="EMBL" id="KI517953">
    <property type="protein sequence ID" value="ESQ28728.1"/>
    <property type="molecule type" value="Genomic_DNA"/>
</dbReference>
<dbReference type="Gramene" id="ESQ28728">
    <property type="protein sequence ID" value="ESQ28728"/>
    <property type="gene ID" value="EUTSA_v10019504mg"/>
</dbReference>